<dbReference type="FunFam" id="1.10.510.10:FF:000024">
    <property type="entry name" value="Probable serine/threonine-protein kinase cot-1"/>
    <property type="match status" value="1"/>
</dbReference>
<dbReference type="AlphaFoldDB" id="A0A1B7N9L5"/>
<dbReference type="PROSITE" id="PS00108">
    <property type="entry name" value="PROTEIN_KINASE_ST"/>
    <property type="match status" value="1"/>
</dbReference>
<evidence type="ECO:0000256" key="6">
    <source>
        <dbReference type="ARBA" id="ARBA00022777"/>
    </source>
</evidence>
<dbReference type="PROSITE" id="PS00107">
    <property type="entry name" value="PROTEIN_KINASE_ATP"/>
    <property type="match status" value="1"/>
</dbReference>
<dbReference type="STRING" id="1314800.A0A1B7N9L5"/>
<dbReference type="SMART" id="SM00133">
    <property type="entry name" value="S_TK_X"/>
    <property type="match status" value="1"/>
</dbReference>
<evidence type="ECO:0000256" key="5">
    <source>
        <dbReference type="ARBA" id="ARBA00022741"/>
    </source>
</evidence>
<comment type="catalytic activity">
    <reaction evidence="9">
        <text>L-threonyl-[protein] + ATP = O-phospho-L-threonyl-[protein] + ADP + H(+)</text>
        <dbReference type="Rhea" id="RHEA:46608"/>
        <dbReference type="Rhea" id="RHEA-COMP:11060"/>
        <dbReference type="Rhea" id="RHEA-COMP:11605"/>
        <dbReference type="ChEBI" id="CHEBI:15378"/>
        <dbReference type="ChEBI" id="CHEBI:30013"/>
        <dbReference type="ChEBI" id="CHEBI:30616"/>
        <dbReference type="ChEBI" id="CHEBI:61977"/>
        <dbReference type="ChEBI" id="CHEBI:456216"/>
        <dbReference type="EC" id="2.7.11.1"/>
    </reaction>
</comment>
<evidence type="ECO:0000313" key="16">
    <source>
        <dbReference type="Proteomes" id="UP000092154"/>
    </source>
</evidence>
<dbReference type="FunFam" id="3.30.200.20:FF:000192">
    <property type="entry name" value="Serine/threonine-protein kinase cot-1"/>
    <property type="match status" value="1"/>
</dbReference>
<proteinExistence type="inferred from homology"/>
<dbReference type="Pfam" id="PF00069">
    <property type="entry name" value="Pkinase"/>
    <property type="match status" value="2"/>
</dbReference>
<evidence type="ECO:0000256" key="3">
    <source>
        <dbReference type="ARBA" id="ARBA00022553"/>
    </source>
</evidence>
<keyword evidence="6 15" id="KW-0418">Kinase</keyword>
<reference evidence="15 16" key="1">
    <citation type="submission" date="2016-06" db="EMBL/GenBank/DDBJ databases">
        <title>Comparative genomics of the ectomycorrhizal sister species Rhizopogon vinicolor and Rhizopogon vesiculosus (Basidiomycota: Boletales) reveals a divergence of the mating type B locus.</title>
        <authorList>
            <consortium name="DOE Joint Genome Institute"/>
            <person name="Mujic A.B."/>
            <person name="Kuo A."/>
            <person name="Tritt A."/>
            <person name="Lipzen A."/>
            <person name="Chen C."/>
            <person name="Johnson J."/>
            <person name="Sharma A."/>
            <person name="Barry K."/>
            <person name="Grigoriev I.V."/>
            <person name="Spatafora J.W."/>
        </authorList>
    </citation>
    <scope>NUCLEOTIDE SEQUENCE [LARGE SCALE GENOMIC DNA]</scope>
    <source>
        <strain evidence="15 16">AM-OR11-026</strain>
    </source>
</reference>
<keyword evidence="3" id="KW-0597">Phosphoprotein</keyword>
<feature type="compositionally biased region" description="Low complexity" evidence="12">
    <location>
        <begin position="24"/>
        <end position="38"/>
    </location>
</feature>
<evidence type="ECO:0000313" key="15">
    <source>
        <dbReference type="EMBL" id="OAX41535.1"/>
    </source>
</evidence>
<dbReference type="InterPro" id="IPR011009">
    <property type="entry name" value="Kinase-like_dom_sf"/>
</dbReference>
<gene>
    <name evidence="15" type="ORF">K503DRAFT_735465</name>
</gene>
<comment type="catalytic activity">
    <reaction evidence="10">
        <text>L-seryl-[protein] + ATP = O-phospho-L-seryl-[protein] + ADP + H(+)</text>
        <dbReference type="Rhea" id="RHEA:17989"/>
        <dbReference type="Rhea" id="RHEA-COMP:9863"/>
        <dbReference type="Rhea" id="RHEA-COMP:11604"/>
        <dbReference type="ChEBI" id="CHEBI:15378"/>
        <dbReference type="ChEBI" id="CHEBI:29999"/>
        <dbReference type="ChEBI" id="CHEBI:30616"/>
        <dbReference type="ChEBI" id="CHEBI:83421"/>
        <dbReference type="ChEBI" id="CHEBI:456216"/>
        <dbReference type="EC" id="2.7.11.1"/>
    </reaction>
</comment>
<dbReference type="InterPro" id="IPR000961">
    <property type="entry name" value="AGC-kinase_C"/>
</dbReference>
<evidence type="ECO:0000256" key="4">
    <source>
        <dbReference type="ARBA" id="ARBA00022679"/>
    </source>
</evidence>
<dbReference type="EC" id="2.7.11.1" evidence="1"/>
<dbReference type="InParanoid" id="A0A1B7N9L5"/>
<feature type="domain" description="AGC-kinase C-terminal" evidence="14">
    <location>
        <begin position="437"/>
        <end position="504"/>
    </location>
</feature>
<evidence type="ECO:0000256" key="8">
    <source>
        <dbReference type="ARBA" id="ARBA00038271"/>
    </source>
</evidence>
<dbReference type="FunCoup" id="A0A1B7N9L5">
    <property type="interactions" value="234"/>
</dbReference>
<dbReference type="GO" id="GO:0004674">
    <property type="term" value="F:protein serine/threonine kinase activity"/>
    <property type="evidence" value="ECO:0007669"/>
    <property type="project" value="UniProtKB-KW"/>
</dbReference>
<keyword evidence="7 11" id="KW-0067">ATP-binding</keyword>
<comment type="similarity">
    <text evidence="8">Belongs to the protein kinase superfamily. STE Ser/Thr protein kinase family. COT1 subfamily.</text>
</comment>
<dbReference type="OrthoDB" id="3638488at2759"/>
<dbReference type="GO" id="GO:0007010">
    <property type="term" value="P:cytoskeleton organization"/>
    <property type="evidence" value="ECO:0007669"/>
    <property type="project" value="UniProtKB-ARBA"/>
</dbReference>
<evidence type="ECO:0000256" key="12">
    <source>
        <dbReference type="SAM" id="MobiDB-lite"/>
    </source>
</evidence>
<dbReference type="PANTHER" id="PTHR22988:SF76">
    <property type="entry name" value="CHROMOSOME UNDETERMINED SCAFFOLD_135, WHOLE GENOME SHOTGUN SEQUENCE"/>
    <property type="match status" value="1"/>
</dbReference>
<keyword evidence="4" id="KW-0808">Transferase</keyword>
<keyword evidence="16" id="KW-1185">Reference proteome</keyword>
<evidence type="ECO:0000256" key="7">
    <source>
        <dbReference type="ARBA" id="ARBA00022840"/>
    </source>
</evidence>
<evidence type="ECO:0000256" key="11">
    <source>
        <dbReference type="PROSITE-ProRule" id="PRU10141"/>
    </source>
</evidence>
<organism evidence="15 16">
    <name type="scientific">Rhizopogon vinicolor AM-OR11-026</name>
    <dbReference type="NCBI Taxonomy" id="1314800"/>
    <lineage>
        <taxon>Eukaryota</taxon>
        <taxon>Fungi</taxon>
        <taxon>Dikarya</taxon>
        <taxon>Basidiomycota</taxon>
        <taxon>Agaricomycotina</taxon>
        <taxon>Agaricomycetes</taxon>
        <taxon>Agaricomycetidae</taxon>
        <taxon>Boletales</taxon>
        <taxon>Suillineae</taxon>
        <taxon>Rhizopogonaceae</taxon>
        <taxon>Rhizopogon</taxon>
    </lineage>
</organism>
<dbReference type="PROSITE" id="PS50011">
    <property type="entry name" value="PROTEIN_KINASE_DOM"/>
    <property type="match status" value="1"/>
</dbReference>
<evidence type="ECO:0000259" key="13">
    <source>
        <dbReference type="PROSITE" id="PS50011"/>
    </source>
</evidence>
<dbReference type="InterPro" id="IPR008271">
    <property type="entry name" value="Ser/Thr_kinase_AS"/>
</dbReference>
<dbReference type="Gene3D" id="1.10.510.10">
    <property type="entry name" value="Transferase(Phosphotransferase) domain 1"/>
    <property type="match status" value="1"/>
</dbReference>
<evidence type="ECO:0000256" key="10">
    <source>
        <dbReference type="ARBA" id="ARBA00048679"/>
    </source>
</evidence>
<dbReference type="InterPro" id="IPR000719">
    <property type="entry name" value="Prot_kinase_dom"/>
</dbReference>
<feature type="compositionally biased region" description="Polar residues" evidence="12">
    <location>
        <begin position="12"/>
        <end position="23"/>
    </location>
</feature>
<evidence type="ECO:0000256" key="1">
    <source>
        <dbReference type="ARBA" id="ARBA00012513"/>
    </source>
</evidence>
<dbReference type="Gene3D" id="3.30.200.20">
    <property type="entry name" value="Phosphorylase Kinase, domain 1"/>
    <property type="match status" value="1"/>
</dbReference>
<dbReference type="PROSITE" id="PS51285">
    <property type="entry name" value="AGC_KINASE_CTER"/>
    <property type="match status" value="1"/>
</dbReference>
<dbReference type="InterPro" id="IPR017441">
    <property type="entry name" value="Protein_kinase_ATP_BS"/>
</dbReference>
<dbReference type="GO" id="GO:0005524">
    <property type="term" value="F:ATP binding"/>
    <property type="evidence" value="ECO:0007669"/>
    <property type="project" value="UniProtKB-UniRule"/>
</dbReference>
<dbReference type="SUPFAM" id="SSF56112">
    <property type="entry name" value="Protein kinase-like (PK-like)"/>
    <property type="match status" value="1"/>
</dbReference>
<name>A0A1B7N9L5_9AGAM</name>
<feature type="region of interest" description="Disordered" evidence="12">
    <location>
        <begin position="1"/>
        <end position="50"/>
    </location>
</feature>
<evidence type="ECO:0000259" key="14">
    <source>
        <dbReference type="PROSITE" id="PS51285"/>
    </source>
</evidence>
<evidence type="ECO:0000256" key="2">
    <source>
        <dbReference type="ARBA" id="ARBA00022527"/>
    </source>
</evidence>
<dbReference type="Proteomes" id="UP000092154">
    <property type="component" value="Unassembled WGS sequence"/>
</dbReference>
<dbReference type="PANTHER" id="PTHR22988">
    <property type="entry name" value="MYOTONIC DYSTROPHY S/T KINASE-RELATED"/>
    <property type="match status" value="1"/>
</dbReference>
<keyword evidence="2" id="KW-0723">Serine/threonine-protein kinase</keyword>
<protein>
    <recommendedName>
        <fullName evidence="1">non-specific serine/threonine protein kinase</fullName>
        <ecNumber evidence="1">2.7.11.1</ecNumber>
    </recommendedName>
</protein>
<dbReference type="InterPro" id="IPR050839">
    <property type="entry name" value="Rho-assoc_Ser/Thr_Kinase"/>
</dbReference>
<evidence type="ECO:0000256" key="9">
    <source>
        <dbReference type="ARBA" id="ARBA00047899"/>
    </source>
</evidence>
<sequence length="504" mass="57698">MSPRQSEDSEVTLVNSGAQTTQLSASPSNQQRSSSPASTRSTNKGKGDNYVYFDRSTDGFSSDAVSRATAAKLKLESYYKLAVDAAIERNGRRNELEHRLNQAMIPNESREREIRKYRKLESQHLRLRRTKIRLADFRTIKVIGKGAFGEVRLVQKVDTGKVYAMKTLQKAEMLKRDQLAHIRAERDLLAESTSPWVVQLFYSFQDPLYLYLIMEFLPGGDLMTMLMKYDVFSEDVTRFYMAECILAIEAVHDLGYIHRDIKPDNILIDKNGHLKLSDFGLSTGLHKNTDGDFYKRLIEQDKPRDSARNSVQVNAIHLTMSREQIATWKANRRKLAYSTVGTPDYIAPEVFMLKGYGKECDWWSLGAIMFECVVGYAPFCSENPSDTYKKIMDWTNYLYFPEEVHLSQEAEHLIRSMMTWANSRLGVNEIKNHPFFYGADWDNLRYIAPPFVPALSSITDTTYFPTDELGNLPDQLEVVEQVGSDKDLAFLGFTFKRFTGGQNP</sequence>
<dbReference type="SMART" id="SM00220">
    <property type="entry name" value="S_TKc"/>
    <property type="match status" value="1"/>
</dbReference>
<keyword evidence="5 11" id="KW-0547">Nucleotide-binding</keyword>
<feature type="domain" description="Protein kinase" evidence="13">
    <location>
        <begin position="137"/>
        <end position="436"/>
    </location>
</feature>
<feature type="binding site" evidence="11">
    <location>
        <position position="166"/>
    </location>
    <ligand>
        <name>ATP</name>
        <dbReference type="ChEBI" id="CHEBI:30616"/>
    </ligand>
</feature>
<dbReference type="EMBL" id="KV448178">
    <property type="protein sequence ID" value="OAX41535.1"/>
    <property type="molecule type" value="Genomic_DNA"/>
</dbReference>
<accession>A0A1B7N9L5</accession>